<accession>A0A9D1XDW9</accession>
<dbReference type="SUPFAM" id="SSF53383">
    <property type="entry name" value="PLP-dependent transferases"/>
    <property type="match status" value="1"/>
</dbReference>
<dbReference type="InterPro" id="IPR015421">
    <property type="entry name" value="PyrdxlP-dep_Trfase_major"/>
</dbReference>
<dbReference type="InterPro" id="IPR001597">
    <property type="entry name" value="ArAA_b-elim_lyase/Thr_aldolase"/>
</dbReference>
<protein>
    <submittedName>
        <fullName evidence="5">Aminotransferase class I/II-fold pyridoxal phosphate-dependent enzyme</fullName>
    </submittedName>
</protein>
<reference evidence="5" key="2">
    <citation type="submission" date="2021-04" db="EMBL/GenBank/DDBJ databases">
        <authorList>
            <person name="Gilroy R."/>
        </authorList>
    </citation>
    <scope>NUCLEOTIDE SEQUENCE</scope>
    <source>
        <strain evidence="5">CHK183-1962</strain>
    </source>
</reference>
<evidence type="ECO:0000256" key="1">
    <source>
        <dbReference type="ARBA" id="ARBA00001933"/>
    </source>
</evidence>
<dbReference type="PANTHER" id="PTHR48097">
    <property type="entry name" value="L-THREONINE ALDOLASE-RELATED"/>
    <property type="match status" value="1"/>
</dbReference>
<dbReference type="GO" id="GO:0006520">
    <property type="term" value="P:amino acid metabolic process"/>
    <property type="evidence" value="ECO:0007669"/>
    <property type="project" value="InterPro"/>
</dbReference>
<dbReference type="GO" id="GO:0016829">
    <property type="term" value="F:lyase activity"/>
    <property type="evidence" value="ECO:0007669"/>
    <property type="project" value="InterPro"/>
</dbReference>
<evidence type="ECO:0000256" key="2">
    <source>
        <dbReference type="ARBA" id="ARBA00006966"/>
    </source>
</evidence>
<keyword evidence="5" id="KW-0808">Transferase</keyword>
<comment type="cofactor">
    <cofactor evidence="1">
        <name>pyridoxal 5'-phosphate</name>
        <dbReference type="ChEBI" id="CHEBI:597326"/>
    </cofactor>
</comment>
<dbReference type="AlphaFoldDB" id="A0A9D1XDW9"/>
<sequence>MIYFNCDYNEGAHPAILHKLLETNMEQTIGYGEDAYCAQAAEIIQKLCKKEDAAVHFVVGGTQANLTVIDAALRPYQGALCAVSGHINVHETGAVEATGHKVLALPHRDGKITAAQVAEAMEKHLTDASAEHTVQPKLVYISSPTEFGTLYTKVELEALHETCRRYGLYLFLDGARMSYGLAASGNDVTLPVLADCCDVFYLGGTKCGALFGEAIVITNPELKQDFRYMIKQKGGMLAKGRLLGIQFLELLKDDMKLYLDLAEHADRLADRIRAAIRKKGFELVCENTTNQIFTVLPVDGVRALSEQFALSPDQMMDENHQMVRICTSWATKEEDVDCLIREMEQI</sequence>
<evidence type="ECO:0000313" key="6">
    <source>
        <dbReference type="Proteomes" id="UP000886890"/>
    </source>
</evidence>
<gene>
    <name evidence="5" type="ORF">H9734_09285</name>
</gene>
<keyword evidence="3" id="KW-0663">Pyridoxal phosphate</keyword>
<feature type="domain" description="Aromatic amino acid beta-eliminating lyase/threonine aldolase" evidence="4">
    <location>
        <begin position="15"/>
        <end position="291"/>
    </location>
</feature>
<evidence type="ECO:0000313" key="5">
    <source>
        <dbReference type="EMBL" id="HIX77768.1"/>
    </source>
</evidence>
<name>A0A9D1XDW9_9FIRM</name>
<organism evidence="5 6">
    <name type="scientific">Candidatus Fusicatenibacter merdavium</name>
    <dbReference type="NCBI Taxonomy" id="2838600"/>
    <lineage>
        <taxon>Bacteria</taxon>
        <taxon>Bacillati</taxon>
        <taxon>Bacillota</taxon>
        <taxon>Clostridia</taxon>
        <taxon>Lachnospirales</taxon>
        <taxon>Lachnospiraceae</taxon>
        <taxon>Fusicatenibacter</taxon>
    </lineage>
</organism>
<comment type="caution">
    <text evidence="5">The sequence shown here is derived from an EMBL/GenBank/DDBJ whole genome shotgun (WGS) entry which is preliminary data.</text>
</comment>
<dbReference type="Proteomes" id="UP000886890">
    <property type="component" value="Unassembled WGS sequence"/>
</dbReference>
<dbReference type="InterPro" id="IPR015422">
    <property type="entry name" value="PyrdxlP-dep_Trfase_small"/>
</dbReference>
<dbReference type="Gene3D" id="3.90.1150.10">
    <property type="entry name" value="Aspartate Aminotransferase, domain 1"/>
    <property type="match status" value="1"/>
</dbReference>
<keyword evidence="5" id="KW-0032">Aminotransferase</keyword>
<comment type="similarity">
    <text evidence="2">Belongs to the threonine aldolase family.</text>
</comment>
<dbReference type="Gene3D" id="3.40.640.10">
    <property type="entry name" value="Type I PLP-dependent aspartate aminotransferase-like (Major domain)"/>
    <property type="match status" value="1"/>
</dbReference>
<reference evidence="5" key="1">
    <citation type="journal article" date="2021" name="PeerJ">
        <title>Extensive microbial diversity within the chicken gut microbiome revealed by metagenomics and culture.</title>
        <authorList>
            <person name="Gilroy R."/>
            <person name="Ravi A."/>
            <person name="Getino M."/>
            <person name="Pursley I."/>
            <person name="Horton D.L."/>
            <person name="Alikhan N.F."/>
            <person name="Baker D."/>
            <person name="Gharbi K."/>
            <person name="Hall N."/>
            <person name="Watson M."/>
            <person name="Adriaenssens E.M."/>
            <person name="Foster-Nyarko E."/>
            <person name="Jarju S."/>
            <person name="Secka A."/>
            <person name="Antonio M."/>
            <person name="Oren A."/>
            <person name="Chaudhuri R.R."/>
            <person name="La Ragione R."/>
            <person name="Hildebrand F."/>
            <person name="Pallen M.J."/>
        </authorList>
    </citation>
    <scope>NUCLEOTIDE SEQUENCE</scope>
    <source>
        <strain evidence="5">CHK183-1962</strain>
    </source>
</reference>
<dbReference type="GO" id="GO:0008483">
    <property type="term" value="F:transaminase activity"/>
    <property type="evidence" value="ECO:0007669"/>
    <property type="project" value="UniProtKB-KW"/>
</dbReference>
<proteinExistence type="inferred from homology"/>
<dbReference type="Pfam" id="PF01212">
    <property type="entry name" value="Beta_elim_lyase"/>
    <property type="match status" value="1"/>
</dbReference>
<dbReference type="InterPro" id="IPR015424">
    <property type="entry name" value="PyrdxlP-dep_Trfase"/>
</dbReference>
<evidence type="ECO:0000256" key="3">
    <source>
        <dbReference type="ARBA" id="ARBA00022898"/>
    </source>
</evidence>
<evidence type="ECO:0000259" key="4">
    <source>
        <dbReference type="Pfam" id="PF01212"/>
    </source>
</evidence>
<dbReference type="EMBL" id="DXEK01000156">
    <property type="protein sequence ID" value="HIX77768.1"/>
    <property type="molecule type" value="Genomic_DNA"/>
</dbReference>
<dbReference type="PANTHER" id="PTHR48097:SF5">
    <property type="entry name" value="LOW SPECIFICITY L-THREONINE ALDOLASE"/>
    <property type="match status" value="1"/>
</dbReference>